<dbReference type="SMART" id="SM00866">
    <property type="entry name" value="UTRA"/>
    <property type="match status" value="1"/>
</dbReference>
<accession>A0A2T7UMT9</accession>
<comment type="caution">
    <text evidence="5">The sequence shown here is derived from an EMBL/GenBank/DDBJ whole genome shotgun (WGS) entry which is preliminary data.</text>
</comment>
<dbReference type="SUPFAM" id="SSF64288">
    <property type="entry name" value="Chorismate lyase-like"/>
    <property type="match status" value="1"/>
</dbReference>
<dbReference type="GO" id="GO:0003677">
    <property type="term" value="F:DNA binding"/>
    <property type="evidence" value="ECO:0007669"/>
    <property type="project" value="UniProtKB-KW"/>
</dbReference>
<keyword evidence="1" id="KW-0805">Transcription regulation</keyword>
<dbReference type="SMART" id="SM00345">
    <property type="entry name" value="HTH_GNTR"/>
    <property type="match status" value="1"/>
</dbReference>
<evidence type="ECO:0000313" key="6">
    <source>
        <dbReference type="Proteomes" id="UP000244810"/>
    </source>
</evidence>
<keyword evidence="3" id="KW-0804">Transcription</keyword>
<organism evidence="5 6">
    <name type="scientific">Pararhodobacter aggregans</name>
    <dbReference type="NCBI Taxonomy" id="404875"/>
    <lineage>
        <taxon>Bacteria</taxon>
        <taxon>Pseudomonadati</taxon>
        <taxon>Pseudomonadota</taxon>
        <taxon>Alphaproteobacteria</taxon>
        <taxon>Rhodobacterales</taxon>
        <taxon>Paracoccaceae</taxon>
        <taxon>Pararhodobacter</taxon>
    </lineage>
</organism>
<evidence type="ECO:0000259" key="4">
    <source>
        <dbReference type="PROSITE" id="PS50949"/>
    </source>
</evidence>
<dbReference type="EMBL" id="QDDR01000011">
    <property type="protein sequence ID" value="PVE45976.1"/>
    <property type="molecule type" value="Genomic_DNA"/>
</dbReference>
<dbReference type="AlphaFoldDB" id="A0A2T7UMT9"/>
<name>A0A2T7UMT9_9RHOB</name>
<dbReference type="PRINTS" id="PR00035">
    <property type="entry name" value="HTHGNTR"/>
</dbReference>
<dbReference type="InterPro" id="IPR036390">
    <property type="entry name" value="WH_DNA-bd_sf"/>
</dbReference>
<dbReference type="RefSeq" id="WP_107754678.1">
    <property type="nucleotide sequence ID" value="NZ_QBKF01000015.1"/>
</dbReference>
<dbReference type="InterPro" id="IPR011663">
    <property type="entry name" value="UTRA"/>
</dbReference>
<evidence type="ECO:0000256" key="3">
    <source>
        <dbReference type="ARBA" id="ARBA00023163"/>
    </source>
</evidence>
<dbReference type="CDD" id="cd07377">
    <property type="entry name" value="WHTH_GntR"/>
    <property type="match status" value="1"/>
</dbReference>
<sequence length="241" mass="26679">MTRVPPLHLKISDELRRRIAQGFYDAEELPPEILLMQEFDCSRHTMRSALQHLVAEGLIERRAGSGTRITDRARGGVWAVGVLGNLIGEFAPEDYLTLVAQNVGLAEHAEAAQVFGLPREAQLFYIMRLLLAEGIPYALADVFTRPEMTRNIPEALLGTEPLIQLVEKYGRVRSVRVRQVATAAAAGAIAARQLGMAVGDPVLILKRTYFDAQGAAILHTSVSARPDRYRQEVDFLHENPS</sequence>
<dbReference type="PROSITE" id="PS50949">
    <property type="entry name" value="HTH_GNTR"/>
    <property type="match status" value="1"/>
</dbReference>
<feature type="domain" description="HTH gntR-type" evidence="4">
    <location>
        <begin position="5"/>
        <end position="72"/>
    </location>
</feature>
<dbReference type="OrthoDB" id="7173258at2"/>
<dbReference type="InterPro" id="IPR036388">
    <property type="entry name" value="WH-like_DNA-bd_sf"/>
</dbReference>
<keyword evidence="6" id="KW-1185">Reference proteome</keyword>
<dbReference type="Pfam" id="PF00392">
    <property type="entry name" value="GntR"/>
    <property type="match status" value="1"/>
</dbReference>
<dbReference type="InterPro" id="IPR050679">
    <property type="entry name" value="Bact_HTH_transcr_reg"/>
</dbReference>
<reference evidence="5 6" key="1">
    <citation type="journal article" date="2011" name="Syst. Appl. Microbiol.">
        <title>Defluviimonas denitrificans gen. nov., sp. nov., and Pararhodobacter aggregans gen. nov., sp. nov., non-phototrophic Rhodobacteraceae from the biofilter of a marine aquaculture.</title>
        <authorList>
            <person name="Foesel B.U."/>
            <person name="Drake H.L."/>
            <person name="Schramm A."/>
        </authorList>
    </citation>
    <scope>NUCLEOTIDE SEQUENCE [LARGE SCALE GENOMIC DNA]</scope>
    <source>
        <strain evidence="5 6">D1-19</strain>
    </source>
</reference>
<proteinExistence type="predicted"/>
<gene>
    <name evidence="5" type="ORF">DDE23_19405</name>
</gene>
<evidence type="ECO:0000256" key="1">
    <source>
        <dbReference type="ARBA" id="ARBA00023015"/>
    </source>
</evidence>
<dbReference type="Gene3D" id="3.40.1410.10">
    <property type="entry name" value="Chorismate lyase-like"/>
    <property type="match status" value="1"/>
</dbReference>
<protein>
    <recommendedName>
        <fullName evidence="4">HTH gntR-type domain-containing protein</fullName>
    </recommendedName>
</protein>
<dbReference type="GO" id="GO:0045892">
    <property type="term" value="P:negative regulation of DNA-templated transcription"/>
    <property type="evidence" value="ECO:0007669"/>
    <property type="project" value="TreeGrafter"/>
</dbReference>
<dbReference type="InterPro" id="IPR028978">
    <property type="entry name" value="Chorismate_lyase_/UTRA_dom_sf"/>
</dbReference>
<keyword evidence="2" id="KW-0238">DNA-binding</keyword>
<evidence type="ECO:0000313" key="5">
    <source>
        <dbReference type="EMBL" id="PVE45976.1"/>
    </source>
</evidence>
<dbReference type="GO" id="GO:0003700">
    <property type="term" value="F:DNA-binding transcription factor activity"/>
    <property type="evidence" value="ECO:0007669"/>
    <property type="project" value="InterPro"/>
</dbReference>
<dbReference type="Gene3D" id="1.10.10.10">
    <property type="entry name" value="Winged helix-like DNA-binding domain superfamily/Winged helix DNA-binding domain"/>
    <property type="match status" value="1"/>
</dbReference>
<dbReference type="Proteomes" id="UP000244810">
    <property type="component" value="Unassembled WGS sequence"/>
</dbReference>
<dbReference type="SUPFAM" id="SSF46785">
    <property type="entry name" value="Winged helix' DNA-binding domain"/>
    <property type="match status" value="1"/>
</dbReference>
<dbReference type="InterPro" id="IPR000524">
    <property type="entry name" value="Tscrpt_reg_HTH_GntR"/>
</dbReference>
<dbReference type="PANTHER" id="PTHR44846:SF1">
    <property type="entry name" value="MANNOSYL-D-GLYCERATE TRANSPORT_METABOLISM SYSTEM REPRESSOR MNGR-RELATED"/>
    <property type="match status" value="1"/>
</dbReference>
<evidence type="ECO:0000256" key="2">
    <source>
        <dbReference type="ARBA" id="ARBA00023125"/>
    </source>
</evidence>
<dbReference type="PANTHER" id="PTHR44846">
    <property type="entry name" value="MANNOSYL-D-GLYCERATE TRANSPORT/METABOLISM SYSTEM REPRESSOR MNGR-RELATED"/>
    <property type="match status" value="1"/>
</dbReference>
<dbReference type="Pfam" id="PF07702">
    <property type="entry name" value="UTRA"/>
    <property type="match status" value="1"/>
</dbReference>